<accession>A0A0U2J7G2</accession>
<reference evidence="2" key="1">
    <citation type="submission" date="2016-01" db="EMBL/GenBank/DDBJ databases">
        <title>Complete genome of Planococcus rifietoensis type strain M8.</title>
        <authorList>
            <person name="See-Too W.S."/>
        </authorList>
    </citation>
    <scope>NUCLEOTIDE SEQUENCE [LARGE SCALE GENOMIC DNA]</scope>
    <source>
        <strain evidence="2">M8</strain>
    </source>
</reference>
<evidence type="ECO:0000313" key="2">
    <source>
        <dbReference type="EMBL" id="ALS75874.1"/>
    </source>
</evidence>
<sequence>MQNLFERLFTICLLLSISLGLIMVLSQLVGLAIGNGEFVIKVGETLKQPTIVLAAIFSAFAFILGYFPKYREAANKE</sequence>
<keyword evidence="1" id="KW-0812">Transmembrane</keyword>
<feature type="transmembrane region" description="Helical" evidence="1">
    <location>
        <begin position="12"/>
        <end position="34"/>
    </location>
</feature>
<keyword evidence="1" id="KW-1133">Transmembrane helix</keyword>
<keyword evidence="1" id="KW-0472">Membrane</keyword>
<gene>
    <name evidence="2" type="ORF">AUC31_12020</name>
</gene>
<dbReference type="KEGG" id="prt:AUC31_12020"/>
<keyword evidence="3" id="KW-1185">Reference proteome</keyword>
<dbReference type="AlphaFoldDB" id="A0A0U2J7G2"/>
<dbReference type="EMBL" id="CP013659">
    <property type="protein sequence ID" value="ALS75874.1"/>
    <property type="molecule type" value="Genomic_DNA"/>
</dbReference>
<name>A0A0U2J7G2_9BACL</name>
<dbReference type="Proteomes" id="UP000067683">
    <property type="component" value="Chromosome"/>
</dbReference>
<dbReference type="STRING" id="200991.AUC31_12020"/>
<evidence type="ECO:0000256" key="1">
    <source>
        <dbReference type="SAM" id="Phobius"/>
    </source>
</evidence>
<evidence type="ECO:0000313" key="3">
    <source>
        <dbReference type="Proteomes" id="UP000067683"/>
    </source>
</evidence>
<organism evidence="2 3">
    <name type="scientific">Planococcus rifietoensis</name>
    <dbReference type="NCBI Taxonomy" id="200991"/>
    <lineage>
        <taxon>Bacteria</taxon>
        <taxon>Bacillati</taxon>
        <taxon>Bacillota</taxon>
        <taxon>Bacilli</taxon>
        <taxon>Bacillales</taxon>
        <taxon>Caryophanaceae</taxon>
        <taxon>Planococcus</taxon>
    </lineage>
</organism>
<proteinExistence type="predicted"/>
<feature type="transmembrane region" description="Helical" evidence="1">
    <location>
        <begin position="46"/>
        <end position="67"/>
    </location>
</feature>
<protein>
    <submittedName>
        <fullName evidence="2">Uncharacterized protein</fullName>
    </submittedName>
</protein>
<dbReference type="RefSeq" id="WP_058382577.1">
    <property type="nucleotide sequence ID" value="NZ_CP013659.2"/>
</dbReference>